<dbReference type="SUPFAM" id="SSF51905">
    <property type="entry name" value="FAD/NAD(P)-binding domain"/>
    <property type="match status" value="1"/>
</dbReference>
<evidence type="ECO:0000256" key="6">
    <source>
        <dbReference type="ARBA" id="ARBA00023002"/>
    </source>
</evidence>
<comment type="cofactor">
    <cofactor evidence="1">
        <name>FAD</name>
        <dbReference type="ChEBI" id="CHEBI:57692"/>
    </cofactor>
</comment>
<dbReference type="PRINTS" id="PR00420">
    <property type="entry name" value="RNGMNOXGNASE"/>
</dbReference>
<keyword evidence="6" id="KW-0560">Oxidoreductase</keyword>
<dbReference type="GO" id="GO:0004497">
    <property type="term" value="F:monooxygenase activity"/>
    <property type="evidence" value="ECO:0007669"/>
    <property type="project" value="UniProtKB-KW"/>
</dbReference>
<feature type="transmembrane region" description="Helical" evidence="8">
    <location>
        <begin position="12"/>
        <end position="33"/>
    </location>
</feature>
<dbReference type="InterPro" id="IPR018168">
    <property type="entry name" value="Ubi_Hdrlase_CS"/>
</dbReference>
<comment type="similarity">
    <text evidence="3">Belongs to the UbiH/COQ6 family.</text>
</comment>
<reference evidence="10" key="1">
    <citation type="submission" date="2022-10" db="EMBL/GenBank/DDBJ databases">
        <title>YIM 151497 complete genome.</title>
        <authorList>
            <person name="Chen X."/>
        </authorList>
    </citation>
    <scope>NUCLEOTIDE SEQUENCE</scope>
    <source>
        <strain evidence="10">YIM 151497</strain>
    </source>
</reference>
<dbReference type="Proteomes" id="UP001163882">
    <property type="component" value="Chromosome"/>
</dbReference>
<evidence type="ECO:0000256" key="3">
    <source>
        <dbReference type="ARBA" id="ARBA00005349"/>
    </source>
</evidence>
<dbReference type="PANTHER" id="PTHR43876">
    <property type="entry name" value="UBIQUINONE BIOSYNTHESIS MONOOXYGENASE COQ6, MITOCHONDRIAL"/>
    <property type="match status" value="1"/>
</dbReference>
<dbReference type="InterPro" id="IPR036188">
    <property type="entry name" value="FAD/NAD-bd_sf"/>
</dbReference>
<name>A0ABY6IU67_9HYPH</name>
<evidence type="ECO:0000256" key="1">
    <source>
        <dbReference type="ARBA" id="ARBA00001974"/>
    </source>
</evidence>
<evidence type="ECO:0000256" key="8">
    <source>
        <dbReference type="SAM" id="Phobius"/>
    </source>
</evidence>
<proteinExistence type="inferred from homology"/>
<organism evidence="10 11">
    <name type="scientific">Pelagibacterium flavum</name>
    <dbReference type="NCBI Taxonomy" id="2984530"/>
    <lineage>
        <taxon>Bacteria</taxon>
        <taxon>Pseudomonadati</taxon>
        <taxon>Pseudomonadota</taxon>
        <taxon>Alphaproteobacteria</taxon>
        <taxon>Hyphomicrobiales</taxon>
        <taxon>Devosiaceae</taxon>
        <taxon>Pelagibacterium</taxon>
    </lineage>
</organism>
<dbReference type="PROSITE" id="PS01304">
    <property type="entry name" value="UBIH"/>
    <property type="match status" value="1"/>
</dbReference>
<feature type="domain" description="FAD-binding" evidence="9">
    <location>
        <begin position="10"/>
        <end position="345"/>
    </location>
</feature>
<dbReference type="NCBIfam" id="TIGR01988">
    <property type="entry name" value="Ubi-OHases"/>
    <property type="match status" value="1"/>
</dbReference>
<dbReference type="InterPro" id="IPR010971">
    <property type="entry name" value="UbiH/COQ6"/>
</dbReference>
<accession>A0ABY6IU67</accession>
<keyword evidence="8" id="KW-0472">Membrane</keyword>
<dbReference type="Pfam" id="PF01494">
    <property type="entry name" value="FAD_binding_3"/>
    <property type="match status" value="1"/>
</dbReference>
<keyword evidence="8" id="KW-1133">Transmembrane helix</keyword>
<comment type="pathway">
    <text evidence="2">Cofactor biosynthesis; ubiquinone biosynthesis.</text>
</comment>
<evidence type="ECO:0000256" key="4">
    <source>
        <dbReference type="ARBA" id="ARBA00022630"/>
    </source>
</evidence>
<keyword evidence="8" id="KW-0812">Transmembrane</keyword>
<keyword evidence="7 10" id="KW-0503">Monooxygenase</keyword>
<keyword evidence="4" id="KW-0285">Flavoprotein</keyword>
<dbReference type="Gene3D" id="3.50.50.60">
    <property type="entry name" value="FAD/NAD(P)-binding domain"/>
    <property type="match status" value="2"/>
</dbReference>
<evidence type="ECO:0000256" key="7">
    <source>
        <dbReference type="ARBA" id="ARBA00023033"/>
    </source>
</evidence>
<protein>
    <submittedName>
        <fullName evidence="10">FAD-dependent monooxygenase</fullName>
    </submittedName>
</protein>
<dbReference type="InterPro" id="IPR002938">
    <property type="entry name" value="FAD-bd"/>
</dbReference>
<sequence>MAQTGEVHSFDVLIVGGGPVGLSLGIALARFAPGMRVGLLDRRKLAVPKDSRASAIAAGVRHLFEAIGVWDGMAEGANPIAEMKITDSGTGDISRPVFLDFSGHRGPGEPFAHMVPNTASAASLIAAAQELVTIIEPGAVSAFTTGAAGGEVVLEDGRTLSARLVVAADGGKSMLRELVGIRTLSHDYRQSGLVTTISHAQPHHDVAYEHFRPAGPFASLPLSGNRSSLVWTETPETAQALLAMAPEDLAHRIEAAMGSVLGSVEIVETVQSFPLSLVLAHRLAAPRLALVGDAAHVIHPLAGQGLNLGLRDVAVLAEVLVDAARLGEDFGSMAVLERYERRRRTDTALMAFATDGLNRLFSNDVAPVRAVRDFGLSLVNRIDPLKDAFITQAAGASGAKLLKGIAP</sequence>
<gene>
    <name evidence="10" type="ORF">OF122_00680</name>
</gene>
<dbReference type="InterPro" id="IPR051205">
    <property type="entry name" value="UbiH/COQ6_monooxygenase"/>
</dbReference>
<evidence type="ECO:0000313" key="10">
    <source>
        <dbReference type="EMBL" id="UYQ74179.1"/>
    </source>
</evidence>
<keyword evidence="11" id="KW-1185">Reference proteome</keyword>
<evidence type="ECO:0000256" key="2">
    <source>
        <dbReference type="ARBA" id="ARBA00004749"/>
    </source>
</evidence>
<evidence type="ECO:0000256" key="5">
    <source>
        <dbReference type="ARBA" id="ARBA00022827"/>
    </source>
</evidence>
<dbReference type="EMBL" id="CP107716">
    <property type="protein sequence ID" value="UYQ74179.1"/>
    <property type="molecule type" value="Genomic_DNA"/>
</dbReference>
<evidence type="ECO:0000259" key="9">
    <source>
        <dbReference type="Pfam" id="PF01494"/>
    </source>
</evidence>
<keyword evidence="5" id="KW-0274">FAD</keyword>
<dbReference type="PANTHER" id="PTHR43876:SF7">
    <property type="entry name" value="UBIQUINONE BIOSYNTHESIS MONOOXYGENASE COQ6, MITOCHONDRIAL"/>
    <property type="match status" value="1"/>
</dbReference>
<evidence type="ECO:0000313" key="11">
    <source>
        <dbReference type="Proteomes" id="UP001163882"/>
    </source>
</evidence>